<proteinExistence type="inferred from homology"/>
<comment type="caution">
    <text evidence="6">The sequence shown here is derived from an EMBL/GenBank/DDBJ whole genome shotgun (WGS) entry which is preliminary data.</text>
</comment>
<dbReference type="PROSITE" id="PS50405">
    <property type="entry name" value="GST_CTER"/>
    <property type="match status" value="1"/>
</dbReference>
<dbReference type="Gene3D" id="3.40.30.10">
    <property type="entry name" value="Glutaredoxin"/>
    <property type="match status" value="1"/>
</dbReference>
<dbReference type="InterPro" id="IPR004045">
    <property type="entry name" value="Glutathione_S-Trfase_N"/>
</dbReference>
<dbReference type="SUPFAM" id="SSF52833">
    <property type="entry name" value="Thioredoxin-like"/>
    <property type="match status" value="1"/>
</dbReference>
<dbReference type="Pfam" id="PF00043">
    <property type="entry name" value="GST_C"/>
    <property type="match status" value="1"/>
</dbReference>
<dbReference type="InterPro" id="IPR010987">
    <property type="entry name" value="Glutathione-S-Trfase_C-like"/>
</dbReference>
<reference evidence="6" key="1">
    <citation type="journal article" date="2020" name="Stud. Mycol.">
        <title>101 Dothideomycetes genomes: a test case for predicting lifestyles and emergence of pathogens.</title>
        <authorList>
            <person name="Haridas S."/>
            <person name="Albert R."/>
            <person name="Binder M."/>
            <person name="Bloem J."/>
            <person name="Labutti K."/>
            <person name="Salamov A."/>
            <person name="Andreopoulos B."/>
            <person name="Baker S."/>
            <person name="Barry K."/>
            <person name="Bills G."/>
            <person name="Bluhm B."/>
            <person name="Cannon C."/>
            <person name="Castanera R."/>
            <person name="Culley D."/>
            <person name="Daum C."/>
            <person name="Ezra D."/>
            <person name="Gonzalez J."/>
            <person name="Henrissat B."/>
            <person name="Kuo A."/>
            <person name="Liang C."/>
            <person name="Lipzen A."/>
            <person name="Lutzoni F."/>
            <person name="Magnuson J."/>
            <person name="Mondo S."/>
            <person name="Nolan M."/>
            <person name="Ohm R."/>
            <person name="Pangilinan J."/>
            <person name="Park H.-J."/>
            <person name="Ramirez L."/>
            <person name="Alfaro M."/>
            <person name="Sun H."/>
            <person name="Tritt A."/>
            <person name="Yoshinaga Y."/>
            <person name="Zwiers L.-H."/>
            <person name="Turgeon B."/>
            <person name="Goodwin S."/>
            <person name="Spatafora J."/>
            <person name="Crous P."/>
            <person name="Grigoriev I."/>
        </authorList>
    </citation>
    <scope>NUCLEOTIDE SEQUENCE</scope>
    <source>
        <strain evidence="6">CBS 133067</strain>
    </source>
</reference>
<dbReference type="Proteomes" id="UP000799772">
    <property type="component" value="Unassembled WGS sequence"/>
</dbReference>
<evidence type="ECO:0000259" key="5">
    <source>
        <dbReference type="PROSITE" id="PS50405"/>
    </source>
</evidence>
<feature type="region of interest" description="Disordered" evidence="3">
    <location>
        <begin position="228"/>
        <end position="253"/>
    </location>
</feature>
<name>A0A9P4MGF7_9PEZI</name>
<dbReference type="SFLD" id="SFLDS00019">
    <property type="entry name" value="Glutathione_Transferase_(cytos"/>
    <property type="match status" value="1"/>
</dbReference>
<comment type="similarity">
    <text evidence="1 2">Belongs to the GST superfamily.</text>
</comment>
<dbReference type="PROSITE" id="PS50404">
    <property type="entry name" value="GST_NTER"/>
    <property type="match status" value="1"/>
</dbReference>
<keyword evidence="7" id="KW-1185">Reference proteome</keyword>
<evidence type="ECO:0000313" key="7">
    <source>
        <dbReference type="Proteomes" id="UP000799772"/>
    </source>
</evidence>
<dbReference type="CDD" id="cd03048">
    <property type="entry name" value="GST_N_Ure2p_like"/>
    <property type="match status" value="1"/>
</dbReference>
<evidence type="ECO:0000256" key="1">
    <source>
        <dbReference type="ARBA" id="ARBA00007409"/>
    </source>
</evidence>
<dbReference type="SFLD" id="SFLDG00358">
    <property type="entry name" value="Main_(cytGST)"/>
    <property type="match status" value="1"/>
</dbReference>
<sequence>MASGDRPTGLIANKGIELLTFGTPNGVKASIMLEELKETYGMDYTFQGINIMQNIQKEPWFTKLGPNGRIPVIVDHDKGDYAVMEGLAILNYLTKFYDPEHKFSFTDDLDICTAEQWMAWQHGGMGPMQGQAGQYYRFLKERIPHPTQRYVGETERLYGVLDARLAGRDYIAGQGKGKYSIADINTFGWVNGCGLAGINLEQFPNVYAWWERVRARPAVEKGLSVPSGAPSPFGWRELQKKRAEDPEAAKAEEPLKEALEAAKKQYNYVYKSP</sequence>
<evidence type="ECO:0000256" key="2">
    <source>
        <dbReference type="RuleBase" id="RU003494"/>
    </source>
</evidence>
<feature type="compositionally biased region" description="Basic and acidic residues" evidence="3">
    <location>
        <begin position="237"/>
        <end position="253"/>
    </location>
</feature>
<organism evidence="6 7">
    <name type="scientific">Rhizodiscina lignyota</name>
    <dbReference type="NCBI Taxonomy" id="1504668"/>
    <lineage>
        <taxon>Eukaryota</taxon>
        <taxon>Fungi</taxon>
        <taxon>Dikarya</taxon>
        <taxon>Ascomycota</taxon>
        <taxon>Pezizomycotina</taxon>
        <taxon>Dothideomycetes</taxon>
        <taxon>Pleosporomycetidae</taxon>
        <taxon>Aulographales</taxon>
        <taxon>Rhizodiscinaceae</taxon>
        <taxon>Rhizodiscina</taxon>
    </lineage>
</organism>
<dbReference type="AlphaFoldDB" id="A0A9P4MGF7"/>
<dbReference type="SFLD" id="SFLDG01151">
    <property type="entry name" value="Main.2:_Nu-like"/>
    <property type="match status" value="1"/>
</dbReference>
<feature type="domain" description="GST N-terminal" evidence="4">
    <location>
        <begin position="17"/>
        <end position="101"/>
    </location>
</feature>
<dbReference type="PANTHER" id="PTHR44051">
    <property type="entry name" value="GLUTATHIONE S-TRANSFERASE-RELATED"/>
    <property type="match status" value="1"/>
</dbReference>
<dbReference type="InterPro" id="IPR036249">
    <property type="entry name" value="Thioredoxin-like_sf"/>
</dbReference>
<dbReference type="SUPFAM" id="SSF47616">
    <property type="entry name" value="GST C-terminal domain-like"/>
    <property type="match status" value="1"/>
</dbReference>
<evidence type="ECO:0000313" key="6">
    <source>
        <dbReference type="EMBL" id="KAF2104469.1"/>
    </source>
</evidence>
<dbReference type="EMBL" id="ML978121">
    <property type="protein sequence ID" value="KAF2104469.1"/>
    <property type="molecule type" value="Genomic_DNA"/>
</dbReference>
<gene>
    <name evidence="6" type="ORF">NA57DRAFT_62976</name>
</gene>
<evidence type="ECO:0000259" key="4">
    <source>
        <dbReference type="PROSITE" id="PS50404"/>
    </source>
</evidence>
<accession>A0A9P4MGF7</accession>
<dbReference type="InterPro" id="IPR040079">
    <property type="entry name" value="Glutathione_S-Trfase"/>
</dbReference>
<dbReference type="InterPro" id="IPR004046">
    <property type="entry name" value="GST_C"/>
</dbReference>
<dbReference type="OrthoDB" id="422574at2759"/>
<dbReference type="PANTHER" id="PTHR44051:SF6">
    <property type="entry name" value="GLUTATHIONE S-TRANSFERASE II"/>
    <property type="match status" value="1"/>
</dbReference>
<dbReference type="Pfam" id="PF02798">
    <property type="entry name" value="GST_N"/>
    <property type="match status" value="1"/>
</dbReference>
<dbReference type="Gene3D" id="1.20.1050.10">
    <property type="match status" value="1"/>
</dbReference>
<evidence type="ECO:0000256" key="3">
    <source>
        <dbReference type="SAM" id="MobiDB-lite"/>
    </source>
</evidence>
<dbReference type="InterPro" id="IPR036282">
    <property type="entry name" value="Glutathione-S-Trfase_C_sf"/>
</dbReference>
<protein>
    <submittedName>
        <fullName evidence="6">Glutathione S-transferase II</fullName>
    </submittedName>
</protein>
<feature type="domain" description="GST C-terminal" evidence="5">
    <location>
        <begin position="107"/>
        <end position="233"/>
    </location>
</feature>